<dbReference type="InterPro" id="IPR029045">
    <property type="entry name" value="ClpP/crotonase-like_dom_sf"/>
</dbReference>
<dbReference type="InterPro" id="IPR036034">
    <property type="entry name" value="PDZ_sf"/>
</dbReference>
<evidence type="ECO:0000256" key="3">
    <source>
        <dbReference type="ARBA" id="ARBA00022801"/>
    </source>
</evidence>
<keyword evidence="6" id="KW-1133">Transmembrane helix</keyword>
<dbReference type="InterPro" id="IPR001478">
    <property type="entry name" value="PDZ"/>
</dbReference>
<dbReference type="SMART" id="SM00228">
    <property type="entry name" value="PDZ"/>
    <property type="match status" value="1"/>
</dbReference>
<dbReference type="Pfam" id="PF03572">
    <property type="entry name" value="Peptidase_S41"/>
    <property type="match status" value="1"/>
</dbReference>
<dbReference type="GO" id="GO:0008236">
    <property type="term" value="F:serine-type peptidase activity"/>
    <property type="evidence" value="ECO:0007669"/>
    <property type="project" value="UniProtKB-KW"/>
</dbReference>
<feature type="domain" description="Tail specific protease" evidence="8">
    <location>
        <begin position="197"/>
        <end position="387"/>
    </location>
</feature>
<dbReference type="InterPro" id="IPR005151">
    <property type="entry name" value="Tail-specific_protease"/>
</dbReference>
<keyword evidence="6" id="KW-0812">Transmembrane</keyword>
<dbReference type="NCBIfam" id="TIGR00225">
    <property type="entry name" value="prc"/>
    <property type="match status" value="1"/>
</dbReference>
<evidence type="ECO:0000313" key="9">
    <source>
        <dbReference type="EMBL" id="PJF42873.1"/>
    </source>
</evidence>
<keyword evidence="2 5" id="KW-0645">Protease</keyword>
<dbReference type="PANTHER" id="PTHR32060">
    <property type="entry name" value="TAIL-SPECIFIC PROTEASE"/>
    <property type="match status" value="1"/>
</dbReference>
<comment type="caution">
    <text evidence="9">The sequence shown here is derived from an EMBL/GenBank/DDBJ whole genome shotgun (WGS) entry which is preliminary data.</text>
</comment>
<feature type="domain" description="PDZ" evidence="7">
    <location>
        <begin position="120"/>
        <end position="194"/>
    </location>
</feature>
<dbReference type="Proteomes" id="UP000228947">
    <property type="component" value="Unassembled WGS sequence"/>
</dbReference>
<dbReference type="AlphaFoldDB" id="A0A2M8PZC0"/>
<reference evidence="9 10" key="1">
    <citation type="submission" date="2017-11" db="EMBL/GenBank/DDBJ databases">
        <title>Evolution of Phototrophy in the Chloroflexi Phylum Driven by Horizontal Gene Transfer.</title>
        <authorList>
            <person name="Ward L.M."/>
            <person name="Hemp J."/>
            <person name="Shih P.M."/>
            <person name="Mcglynn S.E."/>
            <person name="Fischer W."/>
        </authorList>
    </citation>
    <scope>NUCLEOTIDE SEQUENCE [LARGE SCALE GENOMIC DNA]</scope>
    <source>
        <strain evidence="9">CP1_1M</strain>
    </source>
</reference>
<dbReference type="GO" id="GO:0004175">
    <property type="term" value="F:endopeptidase activity"/>
    <property type="evidence" value="ECO:0007669"/>
    <property type="project" value="TreeGrafter"/>
</dbReference>
<evidence type="ECO:0008006" key="11">
    <source>
        <dbReference type="Google" id="ProtNLM"/>
    </source>
</evidence>
<evidence type="ECO:0000256" key="5">
    <source>
        <dbReference type="RuleBase" id="RU004404"/>
    </source>
</evidence>
<dbReference type="CDD" id="cd07560">
    <property type="entry name" value="Peptidase_S41_CPP"/>
    <property type="match status" value="1"/>
</dbReference>
<dbReference type="InterPro" id="IPR004447">
    <property type="entry name" value="Peptidase_S41A"/>
</dbReference>
<evidence type="ECO:0000259" key="7">
    <source>
        <dbReference type="SMART" id="SM00228"/>
    </source>
</evidence>
<dbReference type="Gene3D" id="2.30.42.10">
    <property type="match status" value="1"/>
</dbReference>
<gene>
    <name evidence="9" type="ORF">CUN50_02440</name>
</gene>
<dbReference type="Gene3D" id="3.30.750.44">
    <property type="match status" value="1"/>
</dbReference>
<sequence length="411" mass="45503">MSKSVHGDKTMHSSTQKWREVLLTLLRGFAFGALLGAVFVAGFLFRSAMPSQAQGNRQYPLLEQAHGLLVDHYLRPLPDATQLEYGAIRGMLATLNDRLTYFIEPPVAASESNVLAGQYGGIGVQVRRDEAGRFRLYPFRDGPAARAGVRDGDILLKVNDQEVALDLRQDAVDQLLRGEVKEGNGVKIEVRADSETENTRVYTILFETIEIPSVVWRTLEEEASFGYIQVLRFTSRTPTELKKAFEELRSADIRALVLDLRNNPGGLLQESITVASQFLPPDLVVLYEQSRQGEKEYRVRNGSTLTDLPMAVLINSGTASAAELVAGALKDHRRATVIGQRSFGKGTVQLIFQLLDKSSIHVTTAEFFPPSRQQLEGAGIEPDIPMIPDVNGRDVELGEAIRFLRERLAQG</sequence>
<proteinExistence type="inferred from homology"/>
<comment type="similarity">
    <text evidence="1 5">Belongs to the peptidase S41A family.</text>
</comment>
<dbReference type="GO" id="GO:0030288">
    <property type="term" value="C:outer membrane-bounded periplasmic space"/>
    <property type="evidence" value="ECO:0007669"/>
    <property type="project" value="TreeGrafter"/>
</dbReference>
<evidence type="ECO:0000256" key="4">
    <source>
        <dbReference type="ARBA" id="ARBA00022825"/>
    </source>
</evidence>
<dbReference type="InterPro" id="IPR041489">
    <property type="entry name" value="PDZ_6"/>
</dbReference>
<evidence type="ECO:0000313" key="10">
    <source>
        <dbReference type="Proteomes" id="UP000228947"/>
    </source>
</evidence>
<dbReference type="Pfam" id="PF17820">
    <property type="entry name" value="PDZ_6"/>
    <property type="match status" value="1"/>
</dbReference>
<dbReference type="SUPFAM" id="SSF52096">
    <property type="entry name" value="ClpP/crotonase"/>
    <property type="match status" value="1"/>
</dbReference>
<evidence type="ECO:0000259" key="8">
    <source>
        <dbReference type="SMART" id="SM00245"/>
    </source>
</evidence>
<dbReference type="SUPFAM" id="SSF50156">
    <property type="entry name" value="PDZ domain-like"/>
    <property type="match status" value="1"/>
</dbReference>
<keyword evidence="4 5" id="KW-0720">Serine protease</keyword>
<evidence type="ECO:0000256" key="1">
    <source>
        <dbReference type="ARBA" id="ARBA00009179"/>
    </source>
</evidence>
<protein>
    <recommendedName>
        <fullName evidence="11">PDZ domain-containing protein</fullName>
    </recommendedName>
</protein>
<dbReference type="SMART" id="SM00245">
    <property type="entry name" value="TSPc"/>
    <property type="match status" value="1"/>
</dbReference>
<organism evidence="9 10">
    <name type="scientific">Candidatus Thermofonsia Clade 1 bacterium</name>
    <dbReference type="NCBI Taxonomy" id="2364210"/>
    <lineage>
        <taxon>Bacteria</taxon>
        <taxon>Bacillati</taxon>
        <taxon>Chloroflexota</taxon>
        <taxon>Candidatus Thermofontia</taxon>
        <taxon>Candidatus Thermofonsia Clade 1</taxon>
    </lineage>
</organism>
<accession>A0A2M8PZC0</accession>
<name>A0A2M8PZC0_9CHLR</name>
<evidence type="ECO:0000256" key="2">
    <source>
        <dbReference type="ARBA" id="ARBA00022670"/>
    </source>
</evidence>
<dbReference type="GO" id="GO:0007165">
    <property type="term" value="P:signal transduction"/>
    <property type="evidence" value="ECO:0007669"/>
    <property type="project" value="TreeGrafter"/>
</dbReference>
<dbReference type="Gene3D" id="3.90.226.10">
    <property type="entry name" value="2-enoyl-CoA Hydratase, Chain A, domain 1"/>
    <property type="match status" value="1"/>
</dbReference>
<evidence type="ECO:0000256" key="6">
    <source>
        <dbReference type="SAM" id="Phobius"/>
    </source>
</evidence>
<dbReference type="GO" id="GO:0006508">
    <property type="term" value="P:proteolysis"/>
    <property type="evidence" value="ECO:0007669"/>
    <property type="project" value="UniProtKB-KW"/>
</dbReference>
<feature type="transmembrane region" description="Helical" evidence="6">
    <location>
        <begin position="21"/>
        <end position="45"/>
    </location>
</feature>
<keyword evidence="6" id="KW-0472">Membrane</keyword>
<keyword evidence="3 5" id="KW-0378">Hydrolase</keyword>
<dbReference type="EMBL" id="PGTL01000007">
    <property type="protein sequence ID" value="PJF42873.1"/>
    <property type="molecule type" value="Genomic_DNA"/>
</dbReference>
<dbReference type="PANTHER" id="PTHR32060:SF30">
    <property type="entry name" value="CARBOXY-TERMINAL PROCESSING PROTEASE CTPA"/>
    <property type="match status" value="1"/>
</dbReference>